<keyword evidence="1" id="KW-0812">Transmembrane</keyword>
<evidence type="ECO:0000313" key="3">
    <source>
        <dbReference type="EMBL" id="MFC6202159.1"/>
    </source>
</evidence>
<name>A0ABW1SLP5_9LACO</name>
<feature type="signal peptide" evidence="2">
    <location>
        <begin position="1"/>
        <end position="27"/>
    </location>
</feature>
<evidence type="ECO:0000256" key="2">
    <source>
        <dbReference type="SAM" id="SignalP"/>
    </source>
</evidence>
<accession>A0ABW1SLP5</accession>
<keyword evidence="1" id="KW-0472">Membrane</keyword>
<gene>
    <name evidence="3" type="ORF">ACFP1L_09790</name>
</gene>
<protein>
    <submittedName>
        <fullName evidence="3">LPXTG cell wall anchor domain-containing protein</fullName>
    </submittedName>
</protein>
<feature type="transmembrane region" description="Helical" evidence="1">
    <location>
        <begin position="113"/>
        <end position="140"/>
    </location>
</feature>
<organism evidence="3 4">
    <name type="scientific">Lactiplantibacillus nangangensis</name>
    <dbReference type="NCBI Taxonomy" id="2559917"/>
    <lineage>
        <taxon>Bacteria</taxon>
        <taxon>Bacillati</taxon>
        <taxon>Bacillota</taxon>
        <taxon>Bacilli</taxon>
        <taxon>Lactobacillales</taxon>
        <taxon>Lactobacillaceae</taxon>
        <taxon>Lactiplantibacillus</taxon>
    </lineage>
</organism>
<keyword evidence="4" id="KW-1185">Reference proteome</keyword>
<keyword evidence="1" id="KW-1133">Transmembrane helix</keyword>
<dbReference type="NCBIfam" id="TIGR01167">
    <property type="entry name" value="LPXTG_anchor"/>
    <property type="match status" value="1"/>
</dbReference>
<feature type="chain" id="PRO_5045457338" evidence="2">
    <location>
        <begin position="28"/>
        <end position="149"/>
    </location>
</feature>
<evidence type="ECO:0000256" key="1">
    <source>
        <dbReference type="SAM" id="Phobius"/>
    </source>
</evidence>
<proteinExistence type="predicted"/>
<sequence>MKNREKWWGLILVLLLSLLAQFQVVQATGQSQTQIGVTIEKTSADADQLMKGDQQIPNGEQVQTDADAIMPKVAAATPSGVNKATPKQVTLEKATQVVAKSLRQGRLPQTGEAGLGLMVIIGGMLLLCWLLVLVVIWQWWQSREGRETQ</sequence>
<evidence type="ECO:0000313" key="4">
    <source>
        <dbReference type="Proteomes" id="UP001596171"/>
    </source>
</evidence>
<keyword evidence="2" id="KW-0732">Signal</keyword>
<dbReference type="EMBL" id="JBHSSE010000018">
    <property type="protein sequence ID" value="MFC6202159.1"/>
    <property type="molecule type" value="Genomic_DNA"/>
</dbReference>
<dbReference type="Proteomes" id="UP001596171">
    <property type="component" value="Unassembled WGS sequence"/>
</dbReference>
<dbReference type="RefSeq" id="WP_137615447.1">
    <property type="nucleotide sequence ID" value="NZ_BJDI01000003.1"/>
</dbReference>
<reference evidence="4" key="1">
    <citation type="journal article" date="2019" name="Int. J. Syst. Evol. Microbiol.">
        <title>The Global Catalogue of Microorganisms (GCM) 10K type strain sequencing project: providing services to taxonomists for standard genome sequencing and annotation.</title>
        <authorList>
            <consortium name="The Broad Institute Genomics Platform"/>
            <consortium name="The Broad Institute Genome Sequencing Center for Infectious Disease"/>
            <person name="Wu L."/>
            <person name="Ma J."/>
        </authorList>
    </citation>
    <scope>NUCLEOTIDE SEQUENCE [LARGE SCALE GENOMIC DNA]</scope>
    <source>
        <strain evidence="4">CCM 8930</strain>
    </source>
</reference>
<comment type="caution">
    <text evidence="3">The sequence shown here is derived from an EMBL/GenBank/DDBJ whole genome shotgun (WGS) entry which is preliminary data.</text>
</comment>